<dbReference type="EMBL" id="WWEQ01000032">
    <property type="protein sequence ID" value="MYM20010.1"/>
    <property type="molecule type" value="Genomic_DNA"/>
</dbReference>
<keyword evidence="10" id="KW-1185">Reference proteome</keyword>
<dbReference type="InterPro" id="IPR037121">
    <property type="entry name" value="Ribosomal_bL25_C"/>
</dbReference>
<feature type="domain" description="Large ribosomal subunit protein bL25 L25" evidence="7">
    <location>
        <begin position="7"/>
        <end position="93"/>
    </location>
</feature>
<comment type="similarity">
    <text evidence="5">Belongs to the bacterial ribosomal protein bL25 family. CTC subfamily.</text>
</comment>
<dbReference type="PANTHER" id="PTHR33284">
    <property type="entry name" value="RIBOSOMAL PROTEIN L25/GLN-TRNA SYNTHETASE, ANTI-CODON-BINDING DOMAIN-CONTAINING PROTEIN"/>
    <property type="match status" value="1"/>
</dbReference>
<comment type="subunit">
    <text evidence="5">Part of the 50S ribosomal subunit; part of the 5S rRNA/L5/L18/L25 subcomplex. Contacts the 5S rRNA. Binds to the 5S rRNA independently of L5 and L18.</text>
</comment>
<dbReference type="NCBIfam" id="TIGR00731">
    <property type="entry name" value="bL25_bact_ctc"/>
    <property type="match status" value="1"/>
</dbReference>
<evidence type="ECO:0000256" key="5">
    <source>
        <dbReference type="HAMAP-Rule" id="MF_01334"/>
    </source>
</evidence>
<evidence type="ECO:0000259" key="8">
    <source>
        <dbReference type="Pfam" id="PF14693"/>
    </source>
</evidence>
<dbReference type="InterPro" id="IPR011035">
    <property type="entry name" value="Ribosomal_bL25/Gln-tRNA_synth"/>
</dbReference>
<dbReference type="InterPro" id="IPR001021">
    <property type="entry name" value="Ribosomal_bL25_long"/>
</dbReference>
<evidence type="ECO:0000256" key="2">
    <source>
        <dbReference type="ARBA" id="ARBA00022884"/>
    </source>
</evidence>
<dbReference type="GO" id="GO:0022625">
    <property type="term" value="C:cytosolic large ribosomal subunit"/>
    <property type="evidence" value="ECO:0007669"/>
    <property type="project" value="TreeGrafter"/>
</dbReference>
<evidence type="ECO:0000313" key="9">
    <source>
        <dbReference type="EMBL" id="MYM20010.1"/>
    </source>
</evidence>
<dbReference type="RefSeq" id="WP_160953436.1">
    <property type="nucleotide sequence ID" value="NZ_WWEQ01000032.1"/>
</dbReference>
<dbReference type="GO" id="GO:0006412">
    <property type="term" value="P:translation"/>
    <property type="evidence" value="ECO:0007669"/>
    <property type="project" value="UniProtKB-UniRule"/>
</dbReference>
<evidence type="ECO:0000256" key="3">
    <source>
        <dbReference type="ARBA" id="ARBA00022980"/>
    </source>
</evidence>
<dbReference type="NCBIfam" id="NF004131">
    <property type="entry name" value="PRK05618.2-1"/>
    <property type="match status" value="1"/>
</dbReference>
<dbReference type="AlphaFoldDB" id="A0A6N9H7K8"/>
<dbReference type="SUPFAM" id="SSF50715">
    <property type="entry name" value="Ribosomal protein L25-like"/>
    <property type="match status" value="1"/>
</dbReference>
<keyword evidence="4 5" id="KW-0687">Ribonucleoprotein</keyword>
<comment type="caution">
    <text evidence="9">The sequence shown here is derived from an EMBL/GenBank/DDBJ whole genome shotgun (WGS) entry which is preliminary data.</text>
</comment>
<feature type="region of interest" description="Disordered" evidence="6">
    <location>
        <begin position="185"/>
        <end position="228"/>
    </location>
</feature>
<evidence type="ECO:0000256" key="4">
    <source>
        <dbReference type="ARBA" id="ARBA00023274"/>
    </source>
</evidence>
<dbReference type="InterPro" id="IPR020056">
    <property type="entry name" value="Rbsml_bL25/Gln-tRNA_synth_N"/>
</dbReference>
<protein>
    <recommendedName>
        <fullName evidence="5">Large ribosomal subunit protein bL25</fullName>
    </recommendedName>
    <alternativeName>
        <fullName evidence="5">General stress protein CTC</fullName>
    </alternativeName>
</protein>
<name>A0A6N9H7K8_9MICO</name>
<keyword evidence="1 5" id="KW-0699">rRNA-binding</keyword>
<evidence type="ECO:0000256" key="6">
    <source>
        <dbReference type="SAM" id="MobiDB-lite"/>
    </source>
</evidence>
<keyword evidence="2 5" id="KW-0694">RNA-binding</keyword>
<dbReference type="GO" id="GO:0008097">
    <property type="term" value="F:5S rRNA binding"/>
    <property type="evidence" value="ECO:0007669"/>
    <property type="project" value="InterPro"/>
</dbReference>
<keyword evidence="3 5" id="KW-0689">Ribosomal protein</keyword>
<dbReference type="InterPro" id="IPR020057">
    <property type="entry name" value="Ribosomal_bL25_b-dom"/>
</dbReference>
<dbReference type="HAMAP" id="MF_01334">
    <property type="entry name" value="Ribosomal_bL25_CTC"/>
    <property type="match status" value="1"/>
</dbReference>
<dbReference type="Pfam" id="PF01386">
    <property type="entry name" value="Ribosomal_L25p"/>
    <property type="match status" value="1"/>
</dbReference>
<dbReference type="Proteomes" id="UP000469215">
    <property type="component" value="Unassembled WGS sequence"/>
</dbReference>
<sequence>MADNIELKAKNRDEFGKGAARRVRRESRIPAVLYGHGEAPAHLTLEGHATMMALKNPNALLEIVNEDTGDKQLAIARDVQREPIRRFIEHVDLIIVKRGQKIEVDIPVVVEGEAAPGTLVSVDNQTLTVEADPTQIPESFEISVEGREVGEHVYASEVALPSGVTLVSDPELLVVNVSAELSEEQLEAELETDAVEEGAEAESDEAAAEGEEGSEGDSEASEGDSEQE</sequence>
<feature type="domain" description="Large ribosomal subunit protein bL25 beta" evidence="8">
    <location>
        <begin position="101"/>
        <end position="179"/>
    </location>
</feature>
<dbReference type="InterPro" id="IPR020930">
    <property type="entry name" value="Ribosomal_uL5_bac-type"/>
</dbReference>
<proteinExistence type="inferred from homology"/>
<accession>A0A6N9H7K8</accession>
<dbReference type="Pfam" id="PF14693">
    <property type="entry name" value="Ribosomal_TL5_C"/>
    <property type="match status" value="1"/>
</dbReference>
<evidence type="ECO:0000256" key="1">
    <source>
        <dbReference type="ARBA" id="ARBA00022730"/>
    </source>
</evidence>
<dbReference type="GO" id="GO:0003735">
    <property type="term" value="F:structural constituent of ribosome"/>
    <property type="evidence" value="ECO:0007669"/>
    <property type="project" value="InterPro"/>
</dbReference>
<dbReference type="InterPro" id="IPR029751">
    <property type="entry name" value="Ribosomal_L25_dom"/>
</dbReference>
<reference evidence="9 10" key="1">
    <citation type="submission" date="2020-01" db="EMBL/GenBank/DDBJ databases">
        <authorList>
            <person name="Deng T."/>
        </authorList>
    </citation>
    <scope>NUCLEOTIDE SEQUENCE [LARGE SCALE GENOMIC DNA]</scope>
    <source>
        <strain evidence="9 10">5221</strain>
    </source>
</reference>
<gene>
    <name evidence="5" type="primary">rplY</name>
    <name evidence="5" type="synonym">ctc</name>
    <name evidence="9" type="ORF">GSY69_08540</name>
</gene>
<organism evidence="9 10">
    <name type="scientific">Brevibacterium rongguiense</name>
    <dbReference type="NCBI Taxonomy" id="2695267"/>
    <lineage>
        <taxon>Bacteria</taxon>
        <taxon>Bacillati</taxon>
        <taxon>Actinomycetota</taxon>
        <taxon>Actinomycetes</taxon>
        <taxon>Micrococcales</taxon>
        <taxon>Brevibacteriaceae</taxon>
        <taxon>Brevibacterium</taxon>
    </lineage>
</organism>
<dbReference type="PANTHER" id="PTHR33284:SF1">
    <property type="entry name" value="RIBOSOMAL PROTEIN L25_GLN-TRNA SYNTHETASE, ANTI-CODON-BINDING DOMAIN-CONTAINING PROTEIN"/>
    <property type="match status" value="1"/>
</dbReference>
<dbReference type="Gene3D" id="2.170.120.20">
    <property type="entry name" value="Ribosomal protein L25, beta domain"/>
    <property type="match status" value="1"/>
</dbReference>
<evidence type="ECO:0000259" key="7">
    <source>
        <dbReference type="Pfam" id="PF01386"/>
    </source>
</evidence>
<dbReference type="Gene3D" id="2.40.240.10">
    <property type="entry name" value="Ribosomal Protein L25, Chain P"/>
    <property type="match status" value="1"/>
</dbReference>
<evidence type="ECO:0000313" key="10">
    <source>
        <dbReference type="Proteomes" id="UP000469215"/>
    </source>
</evidence>
<comment type="function">
    <text evidence="5">This is one of the proteins that binds to the 5S RNA in the ribosome where it forms part of the central protuberance.</text>
</comment>
<dbReference type="CDD" id="cd00495">
    <property type="entry name" value="Ribosomal_L25_TL5_CTC"/>
    <property type="match status" value="1"/>
</dbReference>